<dbReference type="Proteomes" id="UP000046393">
    <property type="component" value="Unplaced"/>
</dbReference>
<proteinExistence type="predicted"/>
<keyword evidence="3" id="KW-1185">Reference proteome</keyword>
<accession>A0A0N5AHA0</accession>
<feature type="signal peptide" evidence="1">
    <location>
        <begin position="1"/>
        <end position="19"/>
    </location>
</feature>
<dbReference type="PANTHER" id="PTHR45908:SF5">
    <property type="entry name" value="FUNGAL LIPASE-LIKE DOMAIN-CONTAINING PROTEIN"/>
    <property type="match status" value="1"/>
</dbReference>
<dbReference type="WBParaSite" id="SMUV_0000374401-mRNA-1">
    <property type="protein sequence ID" value="SMUV_0000374401-mRNA-1"/>
    <property type="gene ID" value="SMUV_0000374401"/>
</dbReference>
<keyword evidence="1" id="KW-0732">Signal</keyword>
<dbReference type="AlphaFoldDB" id="A0A0N5AHA0"/>
<evidence type="ECO:0000256" key="1">
    <source>
        <dbReference type="SAM" id="SignalP"/>
    </source>
</evidence>
<dbReference type="SUPFAM" id="SSF53474">
    <property type="entry name" value="alpha/beta-Hydrolases"/>
    <property type="match status" value="1"/>
</dbReference>
<evidence type="ECO:0000259" key="2">
    <source>
        <dbReference type="Pfam" id="PF01764"/>
    </source>
</evidence>
<dbReference type="CDD" id="cd00519">
    <property type="entry name" value="Lipase_3"/>
    <property type="match status" value="1"/>
</dbReference>
<sequence length="367" mass="41514">MLAVLYLLLPLLGQAKTQARLTQYNETEARILLNLAAGAYSNIPETCINRTLSSDDQWILYNELAAVCDRVSSICSGYILRSDIRREIILVFRGTKTTKQLLTEGWETMQPGINFYDIGKVLKEFPINNYFYNALETLWPSVEPPVKDPLFRNYTVTITGHSLGGALAALCAMKIVHEGLRPGNLLKVVTFGEPRVGDHDFAVKFDEQIPYSFRVVHRVDIVPHLPACVKDKTDLETQLSDSKKCDTNVPQRPYHHGIEIWYPYGMEENAEYVECLGEPKNEDYSCSDGLTFEFSKYDVYVADHRHYFGYKVPLYGKLGCVVLADNPNNTTNASYETQVENSTKPSSVLKKVVKQIQNISKIFGFGK</sequence>
<dbReference type="STRING" id="451379.A0A0N5AHA0"/>
<name>A0A0N5AHA0_9BILA</name>
<dbReference type="Gene3D" id="3.40.50.1820">
    <property type="entry name" value="alpha/beta hydrolase"/>
    <property type="match status" value="1"/>
</dbReference>
<protein>
    <submittedName>
        <fullName evidence="4">Lipase_3 domain-containing protein</fullName>
    </submittedName>
</protein>
<dbReference type="Pfam" id="PF01764">
    <property type="entry name" value="Lipase_3"/>
    <property type="match status" value="1"/>
</dbReference>
<dbReference type="InterPro" id="IPR029058">
    <property type="entry name" value="AB_hydrolase_fold"/>
</dbReference>
<evidence type="ECO:0000313" key="3">
    <source>
        <dbReference type="Proteomes" id="UP000046393"/>
    </source>
</evidence>
<evidence type="ECO:0000313" key="4">
    <source>
        <dbReference type="WBParaSite" id="SMUV_0000374401-mRNA-1"/>
    </source>
</evidence>
<feature type="domain" description="Fungal lipase-type" evidence="2">
    <location>
        <begin position="90"/>
        <end position="229"/>
    </location>
</feature>
<dbReference type="InterPro" id="IPR002921">
    <property type="entry name" value="Fungal_lipase-type"/>
</dbReference>
<dbReference type="PANTHER" id="PTHR45908">
    <property type="entry name" value="PROTEIN CBG11750-RELATED"/>
    <property type="match status" value="1"/>
</dbReference>
<reference evidence="4" key="1">
    <citation type="submission" date="2017-02" db="UniProtKB">
        <authorList>
            <consortium name="WormBaseParasite"/>
        </authorList>
    </citation>
    <scope>IDENTIFICATION</scope>
</reference>
<feature type="chain" id="PRO_5005893068" evidence="1">
    <location>
        <begin position="20"/>
        <end position="367"/>
    </location>
</feature>
<dbReference type="GO" id="GO:0006629">
    <property type="term" value="P:lipid metabolic process"/>
    <property type="evidence" value="ECO:0007669"/>
    <property type="project" value="InterPro"/>
</dbReference>
<organism evidence="3 4">
    <name type="scientific">Syphacia muris</name>
    <dbReference type="NCBI Taxonomy" id="451379"/>
    <lineage>
        <taxon>Eukaryota</taxon>
        <taxon>Metazoa</taxon>
        <taxon>Ecdysozoa</taxon>
        <taxon>Nematoda</taxon>
        <taxon>Chromadorea</taxon>
        <taxon>Rhabditida</taxon>
        <taxon>Spirurina</taxon>
        <taxon>Oxyuridomorpha</taxon>
        <taxon>Oxyuroidea</taxon>
        <taxon>Oxyuridae</taxon>
        <taxon>Syphacia</taxon>
    </lineage>
</organism>